<sequence length="144" mass="17287">MLTITQVNYIRELFFLEGKTYSKINKMTGKNYRIIVKYVGMDDFNQKQHKAKRPNKSDLIRPIIRKWLIEDKSRHHKQRHTAKRVYDRLKEEHPDILKVKDRTVRSIFKEEKAAIVLEIIREEGTLAEISRKYYRTASVEPLES</sequence>
<organism evidence="1 2">
    <name type="scientific">Fusibacter tunisiensis</name>
    <dbReference type="NCBI Taxonomy" id="1008308"/>
    <lineage>
        <taxon>Bacteria</taxon>
        <taxon>Bacillati</taxon>
        <taxon>Bacillota</taxon>
        <taxon>Clostridia</taxon>
        <taxon>Eubacteriales</taxon>
        <taxon>Eubacteriales Family XII. Incertae Sedis</taxon>
        <taxon>Fusibacter</taxon>
    </lineage>
</organism>
<evidence type="ECO:0000313" key="1">
    <source>
        <dbReference type="EMBL" id="MBM7562824.1"/>
    </source>
</evidence>
<proteinExistence type="predicted"/>
<keyword evidence="2" id="KW-1185">Reference proteome</keyword>
<reference evidence="1 2" key="1">
    <citation type="submission" date="2021-01" db="EMBL/GenBank/DDBJ databases">
        <title>Genomic Encyclopedia of Type Strains, Phase IV (KMG-IV): sequencing the most valuable type-strain genomes for metagenomic binning, comparative biology and taxonomic classification.</title>
        <authorList>
            <person name="Goeker M."/>
        </authorList>
    </citation>
    <scope>NUCLEOTIDE SEQUENCE [LARGE SCALE GENOMIC DNA]</scope>
    <source>
        <strain evidence="1 2">DSM 24436</strain>
    </source>
</reference>
<accession>A0ABS2MTS2</accession>
<dbReference type="EMBL" id="JAFBDT010000032">
    <property type="protein sequence ID" value="MBM7562824.1"/>
    <property type="molecule type" value="Genomic_DNA"/>
</dbReference>
<dbReference type="Proteomes" id="UP000767854">
    <property type="component" value="Unassembled WGS sequence"/>
</dbReference>
<protein>
    <submittedName>
        <fullName evidence="1">Uncharacterized protein</fullName>
    </submittedName>
</protein>
<evidence type="ECO:0000313" key="2">
    <source>
        <dbReference type="Proteomes" id="UP000767854"/>
    </source>
</evidence>
<name>A0ABS2MTS2_9FIRM</name>
<gene>
    <name evidence="1" type="ORF">JOC49_002397</name>
</gene>
<dbReference type="RefSeq" id="WP_204665250.1">
    <property type="nucleotide sequence ID" value="NZ_JAFBDT010000032.1"/>
</dbReference>
<comment type="caution">
    <text evidence="1">The sequence shown here is derived from an EMBL/GenBank/DDBJ whole genome shotgun (WGS) entry which is preliminary data.</text>
</comment>